<dbReference type="KEGG" id="ladl:NCTC12735_01415"/>
<gene>
    <name evidence="7" type="ORF">Lade_0664</name>
    <name evidence="8" type="ORF">NCTC12735_01415</name>
</gene>
<evidence type="ECO:0000313" key="7">
    <source>
        <dbReference type="EMBL" id="KTC66006.1"/>
    </source>
</evidence>
<keyword evidence="8" id="KW-0614">Plasmid</keyword>
<evidence type="ECO:0000256" key="3">
    <source>
        <dbReference type="ARBA" id="ARBA00022989"/>
    </source>
</evidence>
<feature type="transmembrane region" description="Helical" evidence="5">
    <location>
        <begin position="152"/>
        <end position="173"/>
    </location>
</feature>
<dbReference type="EMBL" id="LR134431">
    <property type="protein sequence ID" value="VEH85779.1"/>
    <property type="molecule type" value="Genomic_DNA"/>
</dbReference>
<evidence type="ECO:0000313" key="10">
    <source>
        <dbReference type="Proteomes" id="UP000281170"/>
    </source>
</evidence>
<keyword evidence="4 5" id="KW-0472">Membrane</keyword>
<evidence type="ECO:0000256" key="1">
    <source>
        <dbReference type="ARBA" id="ARBA00004141"/>
    </source>
</evidence>
<feature type="transmembrane region" description="Helical" evidence="5">
    <location>
        <begin position="12"/>
        <end position="31"/>
    </location>
</feature>
<reference evidence="7 9" key="1">
    <citation type="submission" date="2015-11" db="EMBL/GenBank/DDBJ databases">
        <title>Identification of large and diverse effector repertoires of 38 Legionella species.</title>
        <authorList>
            <person name="Burstein D."/>
            <person name="Amaro F."/>
            <person name="Zusman T."/>
            <person name="Lifshitz Z."/>
            <person name="Cohen O."/>
            <person name="Gilbert J.A."/>
            <person name="Pupko T."/>
            <person name="Shuman H.A."/>
            <person name="Segal G."/>
        </authorList>
    </citation>
    <scope>NUCLEOTIDE SEQUENCE [LARGE SCALE GENOMIC DNA]</scope>
    <source>
        <strain evidence="7 9">1762-AUS-E</strain>
    </source>
</reference>
<evidence type="ECO:0000313" key="8">
    <source>
        <dbReference type="EMBL" id="VEH85779.1"/>
    </source>
</evidence>
<organism evidence="7 9">
    <name type="scientific">Legionella adelaidensis</name>
    <dbReference type="NCBI Taxonomy" id="45056"/>
    <lineage>
        <taxon>Bacteria</taxon>
        <taxon>Pseudomonadati</taxon>
        <taxon>Pseudomonadota</taxon>
        <taxon>Gammaproteobacteria</taxon>
        <taxon>Legionellales</taxon>
        <taxon>Legionellaceae</taxon>
        <taxon>Legionella</taxon>
    </lineage>
</organism>
<sequence length="397" mass="45640">MNIYLSIDKKEWLTHYAIPLLLCLTLFFIPISVSLKSIFLTLSAVLILAVPKFWPDLRISFSTYWGYACLFLFLMALIGMAWSPASLKDQLYVVEKYSKLLYLPVLAIGFKRENTRQVGLHAFLVAMLITCIVSIEKYFFSTDGADPGEVFLNHIVTGYLMSFAAYLSALFFFQTKNTPPRFGYALLWVLFSYQIIFVNTGKTGIIIYLLLMAMLLLQVLSFKKALLAFVASIFILGAVFYMNKGLQNKITILAQEWQEFHQNNKDTSIGYRLQFHAFSKQLLLRSPWIGNGTGSFTYYFQEEKPVPSWDHKLREPHSQYWLVSTEFGIVGLFLLLSFFFILYLTAWDLTKYRPIVFGLLIATLVGSLSDSMLFYSGPGYFFIVMMALCFGEIFEKK</sequence>
<feature type="transmembrane region" description="Helical" evidence="5">
    <location>
        <begin position="225"/>
        <end position="242"/>
    </location>
</feature>
<feature type="transmembrane region" description="Helical" evidence="5">
    <location>
        <begin position="375"/>
        <end position="394"/>
    </location>
</feature>
<dbReference type="InterPro" id="IPR051533">
    <property type="entry name" value="WaaL-like"/>
</dbReference>
<dbReference type="PATRIC" id="fig|45056.6.peg.686"/>
<evidence type="ECO:0000313" key="9">
    <source>
        <dbReference type="Proteomes" id="UP000054859"/>
    </source>
</evidence>
<evidence type="ECO:0000256" key="5">
    <source>
        <dbReference type="SAM" id="Phobius"/>
    </source>
</evidence>
<dbReference type="InterPro" id="IPR007016">
    <property type="entry name" value="O-antigen_ligase-rel_domated"/>
</dbReference>
<dbReference type="Proteomes" id="UP000281170">
    <property type="component" value="Plasmid 22"/>
</dbReference>
<feature type="transmembrane region" description="Helical" evidence="5">
    <location>
        <begin position="320"/>
        <end position="345"/>
    </location>
</feature>
<keyword evidence="3 5" id="KW-1133">Transmembrane helix</keyword>
<evidence type="ECO:0000256" key="4">
    <source>
        <dbReference type="ARBA" id="ARBA00023136"/>
    </source>
</evidence>
<dbReference type="AlphaFoldDB" id="A0A0W0R4L2"/>
<keyword evidence="9" id="KW-1185">Reference proteome</keyword>
<dbReference type="STRING" id="45056.Lade_0664"/>
<dbReference type="Proteomes" id="UP000054859">
    <property type="component" value="Unassembled WGS sequence"/>
</dbReference>
<dbReference type="PANTHER" id="PTHR37422:SF13">
    <property type="entry name" value="LIPOPOLYSACCHARIDE BIOSYNTHESIS PROTEIN PA4999-RELATED"/>
    <property type="match status" value="1"/>
</dbReference>
<dbReference type="Pfam" id="PF04932">
    <property type="entry name" value="Wzy_C"/>
    <property type="match status" value="1"/>
</dbReference>
<proteinExistence type="predicted"/>
<reference evidence="8 10" key="2">
    <citation type="submission" date="2018-12" db="EMBL/GenBank/DDBJ databases">
        <authorList>
            <consortium name="Pathogen Informatics"/>
        </authorList>
    </citation>
    <scope>NUCLEOTIDE SEQUENCE [LARGE SCALE GENOMIC DNA]</scope>
    <source>
        <strain evidence="8 10">NCTC12735</strain>
        <plasmid evidence="10">22</plasmid>
    </source>
</reference>
<protein>
    <submittedName>
        <fullName evidence="7">O-antigen biosynthesis protein</fullName>
    </submittedName>
</protein>
<name>A0A0W0R4L2_9GAMM</name>
<dbReference type="PANTHER" id="PTHR37422">
    <property type="entry name" value="TEICHURONIC ACID BIOSYNTHESIS PROTEIN TUAE"/>
    <property type="match status" value="1"/>
</dbReference>
<dbReference type="EMBL" id="LNKA01000001">
    <property type="protein sequence ID" value="KTC66006.1"/>
    <property type="molecule type" value="Genomic_DNA"/>
</dbReference>
<accession>A0A0W0R4L2</accession>
<feature type="transmembrane region" description="Helical" evidence="5">
    <location>
        <begin position="122"/>
        <end position="140"/>
    </location>
</feature>
<evidence type="ECO:0000256" key="2">
    <source>
        <dbReference type="ARBA" id="ARBA00022692"/>
    </source>
</evidence>
<feature type="transmembrane region" description="Helical" evidence="5">
    <location>
        <begin position="66"/>
        <end position="85"/>
    </location>
</feature>
<evidence type="ECO:0000259" key="6">
    <source>
        <dbReference type="Pfam" id="PF04932"/>
    </source>
</evidence>
<dbReference type="GO" id="GO:0016020">
    <property type="term" value="C:membrane"/>
    <property type="evidence" value="ECO:0007669"/>
    <property type="project" value="UniProtKB-SubCell"/>
</dbReference>
<feature type="domain" description="O-antigen ligase-related" evidence="6">
    <location>
        <begin position="195"/>
        <end position="336"/>
    </location>
</feature>
<comment type="subcellular location">
    <subcellularLocation>
        <location evidence="1">Membrane</location>
        <topology evidence="1">Multi-pass membrane protein</topology>
    </subcellularLocation>
</comment>
<feature type="transmembrane region" description="Helical" evidence="5">
    <location>
        <begin position="185"/>
        <end position="213"/>
    </location>
</feature>
<geneLocation type="plasmid" evidence="8 10">
    <name>22</name>
</geneLocation>
<keyword evidence="2 5" id="KW-0812">Transmembrane</keyword>